<proteinExistence type="inferred from homology"/>
<dbReference type="SUPFAM" id="SSF52402">
    <property type="entry name" value="Adenine nucleotide alpha hydrolases-like"/>
    <property type="match status" value="1"/>
</dbReference>
<evidence type="ECO:0000256" key="2">
    <source>
        <dbReference type="ARBA" id="ARBA00022598"/>
    </source>
</evidence>
<dbReference type="InterPro" id="IPR022926">
    <property type="entry name" value="NH(3)-dep_NAD(+)_synth"/>
</dbReference>
<accession>A0A832WKL1</accession>
<feature type="binding site" evidence="8">
    <location>
        <position position="47"/>
    </location>
    <ligand>
        <name>Mg(2+)</name>
        <dbReference type="ChEBI" id="CHEBI:18420"/>
    </ligand>
</feature>
<evidence type="ECO:0000256" key="5">
    <source>
        <dbReference type="ARBA" id="ARBA00022840"/>
    </source>
</evidence>
<feature type="binding site" evidence="8">
    <location>
        <begin position="41"/>
        <end position="48"/>
    </location>
    <ligand>
        <name>ATP</name>
        <dbReference type="ChEBI" id="CHEBI:30616"/>
    </ligand>
</feature>
<evidence type="ECO:0000313" key="14">
    <source>
        <dbReference type="Proteomes" id="UP000619545"/>
    </source>
</evidence>
<comment type="catalytic activity">
    <reaction evidence="8 10">
        <text>deamido-NAD(+) + NH4(+) + ATP = AMP + diphosphate + NAD(+) + H(+)</text>
        <dbReference type="Rhea" id="RHEA:21188"/>
        <dbReference type="ChEBI" id="CHEBI:15378"/>
        <dbReference type="ChEBI" id="CHEBI:28938"/>
        <dbReference type="ChEBI" id="CHEBI:30616"/>
        <dbReference type="ChEBI" id="CHEBI:33019"/>
        <dbReference type="ChEBI" id="CHEBI:57540"/>
        <dbReference type="ChEBI" id="CHEBI:58437"/>
        <dbReference type="ChEBI" id="CHEBI:456215"/>
        <dbReference type="EC" id="6.3.1.5"/>
    </reaction>
</comment>
<protein>
    <recommendedName>
        <fullName evidence="8 10">NH(3)-dependent NAD(+) synthetase</fullName>
        <ecNumber evidence="8 10">6.3.1.5</ecNumber>
    </recommendedName>
</protein>
<keyword evidence="7 8" id="KW-0520">NAD</keyword>
<feature type="binding site" evidence="8">
    <location>
        <position position="147"/>
    </location>
    <ligand>
        <name>ATP</name>
        <dbReference type="ChEBI" id="CHEBI:30616"/>
    </ligand>
</feature>
<dbReference type="InterPro" id="IPR022310">
    <property type="entry name" value="NAD/GMP_synthase"/>
</dbReference>
<evidence type="ECO:0000256" key="10">
    <source>
        <dbReference type="RuleBase" id="RU003812"/>
    </source>
</evidence>
<dbReference type="PANTHER" id="PTHR23090:SF9">
    <property type="entry name" value="GLUTAMINE-DEPENDENT NAD(+) SYNTHETASE"/>
    <property type="match status" value="1"/>
</dbReference>
<dbReference type="AlphaFoldDB" id="A0A832WKL1"/>
<evidence type="ECO:0000256" key="7">
    <source>
        <dbReference type="ARBA" id="ARBA00023027"/>
    </source>
</evidence>
<comment type="caution">
    <text evidence="13">The sequence shown here is derived from an EMBL/GenBank/DDBJ whole genome shotgun (WGS) entry which is preliminary data.</text>
</comment>
<feature type="region of interest" description="Disordered" evidence="11">
    <location>
        <begin position="264"/>
        <end position="284"/>
    </location>
</feature>
<reference evidence="13" key="1">
    <citation type="journal article" date="2020" name="bioRxiv">
        <title>A rank-normalized archaeal taxonomy based on genome phylogeny resolves widespread incomplete and uneven classifications.</title>
        <authorList>
            <person name="Rinke C."/>
            <person name="Chuvochina M."/>
            <person name="Mussig A.J."/>
            <person name="Chaumeil P.-A."/>
            <person name="Waite D.W."/>
            <person name="Whitman W.B."/>
            <person name="Parks D.H."/>
            <person name="Hugenholtz P."/>
        </authorList>
    </citation>
    <scope>NUCLEOTIDE SEQUENCE</scope>
    <source>
        <strain evidence="13">UBA8853</strain>
    </source>
</reference>
<evidence type="ECO:0000256" key="3">
    <source>
        <dbReference type="ARBA" id="ARBA00022723"/>
    </source>
</evidence>
<dbReference type="EMBL" id="DUJS01000003">
    <property type="protein sequence ID" value="HII70250.1"/>
    <property type="molecule type" value="Genomic_DNA"/>
</dbReference>
<feature type="binding site" evidence="8">
    <location>
        <position position="167"/>
    </location>
    <ligand>
        <name>deamido-NAD(+)</name>
        <dbReference type="ChEBI" id="CHEBI:58437"/>
        <note>ligand shared between two neighboring subunits</note>
    </ligand>
</feature>
<keyword evidence="6 8" id="KW-0460">Magnesium</keyword>
<dbReference type="Gene3D" id="3.40.50.620">
    <property type="entry name" value="HUPs"/>
    <property type="match status" value="1"/>
</dbReference>
<dbReference type="Proteomes" id="UP000619545">
    <property type="component" value="Unassembled WGS sequence"/>
</dbReference>
<dbReference type="GO" id="GO:0003952">
    <property type="term" value="F:NAD+ synthase (glutamine-hydrolyzing) activity"/>
    <property type="evidence" value="ECO:0007669"/>
    <property type="project" value="InterPro"/>
</dbReference>
<evidence type="ECO:0000259" key="12">
    <source>
        <dbReference type="Pfam" id="PF02540"/>
    </source>
</evidence>
<feature type="compositionally biased region" description="Acidic residues" evidence="11">
    <location>
        <begin position="275"/>
        <end position="284"/>
    </location>
</feature>
<evidence type="ECO:0000256" key="6">
    <source>
        <dbReference type="ARBA" id="ARBA00022842"/>
    </source>
</evidence>
<dbReference type="GeneID" id="1478013"/>
<dbReference type="GO" id="GO:0005524">
    <property type="term" value="F:ATP binding"/>
    <property type="evidence" value="ECO:0007669"/>
    <property type="project" value="UniProtKB-UniRule"/>
</dbReference>
<evidence type="ECO:0000256" key="8">
    <source>
        <dbReference type="HAMAP-Rule" id="MF_00193"/>
    </source>
</evidence>
<feature type="domain" description="NAD/GMP synthase" evidence="12">
    <location>
        <begin position="19"/>
        <end position="268"/>
    </location>
</feature>
<evidence type="ECO:0000256" key="11">
    <source>
        <dbReference type="SAM" id="MobiDB-lite"/>
    </source>
</evidence>
<dbReference type="RefSeq" id="WP_011019786.1">
    <property type="nucleotide sequence ID" value="NZ_DUJS01000003.1"/>
</dbReference>
<name>A0A832WKL1_9EURY</name>
<dbReference type="GO" id="GO:0005737">
    <property type="term" value="C:cytoplasm"/>
    <property type="evidence" value="ECO:0007669"/>
    <property type="project" value="InterPro"/>
</dbReference>
<dbReference type="GO" id="GO:0004359">
    <property type="term" value="F:glutaminase activity"/>
    <property type="evidence" value="ECO:0007669"/>
    <property type="project" value="InterPro"/>
</dbReference>
<feature type="binding site" description="in other chain" evidence="8">
    <location>
        <position position="127"/>
    </location>
    <ligand>
        <name>deamido-NAD(+)</name>
        <dbReference type="ChEBI" id="CHEBI:58437"/>
        <note>ligand shared between two neighboring subunits</note>
    </ligand>
</feature>
<dbReference type="FunFam" id="3.40.50.620:FF:000106">
    <property type="entry name" value="Glutamine-dependent NAD(+) synthetase"/>
    <property type="match status" value="1"/>
</dbReference>
<feature type="binding site" evidence="8">
    <location>
        <position position="199"/>
    </location>
    <ligand>
        <name>ATP</name>
        <dbReference type="ChEBI" id="CHEBI:30616"/>
    </ligand>
</feature>
<gene>
    <name evidence="8" type="primary">nadE</name>
    <name evidence="13" type="ORF">HA336_03340</name>
</gene>
<comment type="pathway">
    <text evidence="8">Cofactor biosynthesis; NAD(+) biosynthesis; NAD(+) from deamido-NAD(+) (ammonia route): step 1/1.</text>
</comment>
<sequence>MAKYEPVIPELEVNPEGEVSKIAEFLRGKFEEAGREIAVVGLSGGVDSSTTLGLAVEALGRENVVALILPERDTPEEDVEDAVEAAERFGVEYHVHDITEVLRAFGTGSYVPCHPFSRKSDANLKPRVRMCVLYYFANELDGLVLGTGNRTEWLTGYFTLHGDGACDVAPIRHLYKTQVYVIAEHLGVPERIVEEKEPSARLWPGQTDEGELGIDYPTLDALLYALVDEGLGPRKAVDWLGERGVEATEEDAEKVLDLVRSSSFKRRPAPGLDLPEPEDPAMSG</sequence>
<dbReference type="InterPro" id="IPR014729">
    <property type="entry name" value="Rossmann-like_a/b/a_fold"/>
</dbReference>
<dbReference type="GO" id="GO:0046872">
    <property type="term" value="F:metal ion binding"/>
    <property type="evidence" value="ECO:0007669"/>
    <property type="project" value="UniProtKB-KW"/>
</dbReference>
<dbReference type="InterPro" id="IPR003694">
    <property type="entry name" value="NAD_synthase"/>
</dbReference>
<dbReference type="NCBIfam" id="NF010587">
    <property type="entry name" value="PRK13980.1"/>
    <property type="match status" value="1"/>
</dbReference>
<keyword evidence="3 8" id="KW-0479">Metal-binding</keyword>
<dbReference type="OMA" id="NKDEDFY"/>
<evidence type="ECO:0000256" key="1">
    <source>
        <dbReference type="ARBA" id="ARBA00005859"/>
    </source>
</evidence>
<dbReference type="HAMAP" id="MF_00193">
    <property type="entry name" value="NadE_ammonia_dep"/>
    <property type="match status" value="1"/>
</dbReference>
<evidence type="ECO:0000256" key="4">
    <source>
        <dbReference type="ARBA" id="ARBA00022741"/>
    </source>
</evidence>
<keyword evidence="4 8" id="KW-0547">Nucleotide-binding</keyword>
<dbReference type="GO" id="GO:0008795">
    <property type="term" value="F:NAD+ synthase activity"/>
    <property type="evidence" value="ECO:0007669"/>
    <property type="project" value="UniProtKB-UniRule"/>
</dbReference>
<feature type="binding site" evidence="8">
    <location>
        <position position="152"/>
    </location>
    <ligand>
        <name>Mg(2+)</name>
        <dbReference type="ChEBI" id="CHEBI:18420"/>
    </ligand>
</feature>
<feature type="binding site" evidence="8">
    <location>
        <position position="176"/>
    </location>
    <ligand>
        <name>ATP</name>
        <dbReference type="ChEBI" id="CHEBI:30616"/>
    </ligand>
</feature>
<dbReference type="Pfam" id="PF02540">
    <property type="entry name" value="NAD_synthase"/>
    <property type="match status" value="1"/>
</dbReference>
<keyword evidence="2 8" id="KW-0436">Ligase</keyword>
<comment type="similarity">
    <text evidence="1 8 9">Belongs to the NAD synthetase family.</text>
</comment>
<keyword evidence="5 8" id="KW-0067">ATP-binding</keyword>
<dbReference type="UniPathway" id="UPA00253">
    <property type="reaction ID" value="UER00333"/>
</dbReference>
<evidence type="ECO:0000256" key="9">
    <source>
        <dbReference type="RuleBase" id="RU003811"/>
    </source>
</evidence>
<organism evidence="13 14">
    <name type="scientific">Methanopyrus kandleri</name>
    <dbReference type="NCBI Taxonomy" id="2320"/>
    <lineage>
        <taxon>Archaea</taxon>
        <taxon>Methanobacteriati</taxon>
        <taxon>Methanobacteriota</taxon>
        <taxon>Methanomada group</taxon>
        <taxon>Methanopyri</taxon>
        <taxon>Methanopyrales</taxon>
        <taxon>Methanopyraceae</taxon>
        <taxon>Methanopyrus</taxon>
    </lineage>
</organism>
<comment type="caution">
    <text evidence="8">Lacks conserved residue(s) required for the propagation of feature annotation.</text>
</comment>
<dbReference type="CDD" id="cd00553">
    <property type="entry name" value="NAD_synthase"/>
    <property type="match status" value="1"/>
</dbReference>
<comment type="subunit">
    <text evidence="8">Homodimer.</text>
</comment>
<dbReference type="PANTHER" id="PTHR23090">
    <property type="entry name" value="NH 3 /GLUTAMINE-DEPENDENT NAD + SYNTHETASE"/>
    <property type="match status" value="1"/>
</dbReference>
<dbReference type="EC" id="6.3.1.5" evidence="8 10"/>
<dbReference type="NCBIfam" id="TIGR00552">
    <property type="entry name" value="nadE"/>
    <property type="match status" value="1"/>
</dbReference>
<dbReference type="GO" id="GO:0009435">
    <property type="term" value="P:NAD+ biosynthetic process"/>
    <property type="evidence" value="ECO:0007669"/>
    <property type="project" value="UniProtKB-UniRule"/>
</dbReference>
<dbReference type="SMR" id="A0A832WKL1"/>
<comment type="function">
    <text evidence="8">Catalyzes the ATP-dependent amidation of deamido-NAD to form NAD. Uses ammonia as a nitrogen source.</text>
</comment>
<evidence type="ECO:0000313" key="13">
    <source>
        <dbReference type="EMBL" id="HII70250.1"/>
    </source>
</evidence>